<gene>
    <name evidence="1" type="ORF">JY651_28355</name>
</gene>
<dbReference type="Proteomes" id="UP000662747">
    <property type="component" value="Chromosome"/>
</dbReference>
<protein>
    <submittedName>
        <fullName evidence="1">Uncharacterized protein</fullName>
    </submittedName>
</protein>
<dbReference type="EMBL" id="CP071090">
    <property type="protein sequence ID" value="QSQ19249.1"/>
    <property type="molecule type" value="Genomic_DNA"/>
</dbReference>
<evidence type="ECO:0000313" key="1">
    <source>
        <dbReference type="EMBL" id="QSQ19249.1"/>
    </source>
</evidence>
<reference evidence="1 2" key="1">
    <citation type="submission" date="2021-02" db="EMBL/GenBank/DDBJ databases">
        <title>De Novo genome assembly of isolated myxobacteria.</title>
        <authorList>
            <person name="Stevens D.C."/>
        </authorList>
    </citation>
    <scope>NUCLEOTIDE SEQUENCE [LARGE SCALE GENOMIC DNA]</scope>
    <source>
        <strain evidence="2">SCPEA02</strain>
    </source>
</reference>
<evidence type="ECO:0000313" key="2">
    <source>
        <dbReference type="Proteomes" id="UP000662747"/>
    </source>
</evidence>
<sequence>MGADFFRQDQSDEITPPNLGMEATYAEHIVHARGKRTQYTSLSTDPSCIKDFGPQLWRFHEAPAAADGHRVLGHQDLVATLREELTSSRDRKARELAARALPRAIQRKEALVLWAFDISRISRKELSEWARPHVRRYFTRA</sequence>
<keyword evidence="2" id="KW-1185">Reference proteome</keyword>
<organism evidence="1 2">
    <name type="scientific">Pyxidicoccus parkwayensis</name>
    <dbReference type="NCBI Taxonomy" id="2813578"/>
    <lineage>
        <taxon>Bacteria</taxon>
        <taxon>Pseudomonadati</taxon>
        <taxon>Myxococcota</taxon>
        <taxon>Myxococcia</taxon>
        <taxon>Myxococcales</taxon>
        <taxon>Cystobacterineae</taxon>
        <taxon>Myxococcaceae</taxon>
        <taxon>Pyxidicoccus</taxon>
    </lineage>
</organism>
<name>A0ABX7NP77_9BACT</name>
<dbReference type="RefSeq" id="WP_206720837.1">
    <property type="nucleotide sequence ID" value="NZ_CP071090.1"/>
</dbReference>
<proteinExistence type="predicted"/>
<accession>A0ABX7NP77</accession>